<evidence type="ECO:0000259" key="8">
    <source>
        <dbReference type="PROSITE" id="PS50002"/>
    </source>
</evidence>
<keyword evidence="5" id="KW-0597">Phosphoprotein</keyword>
<sequence>MAYRSNGFSEEMDREERAGEGGDKPTHVMEHLATFTVTKETGIIYPADGMRRLLQLEKTNGIWSQKMQLCLDRPWVLIMDYETGTIMERFPVNSIQEPTAFTSHDPMEMYNNILVFIVTDSNQSHPPEMHIFQCQSISAQDLVEDLKQLRMGKTINRSRRSNIPPPTHKPPQNFINPAREHREYLGSDSEHINDDASSTASEKYERDVTILNHCFDDIEKFIARLQHAAAAARELERRRRNRKSKKRDMGDGMLTMRTKPPPEKEFIDIFQKFKLSFNLLAKLKAHIHDPNAPELVHFLFTPLALIVEASHDTYFDSHLPHKVISPLLTREAINLLMNCVTSKETELWHSLGNAWLIPRDQWKGHVPSYHPVFMDKWSPEYPVVDEIEDKHYRESHSEPQYSTDYNDYDQDNIFDRNYEPTHEREAKIEPEKDVPTIRDTRSEISVDSIERNGEERSFTRSQELFLDELQAKGAHIVQVTYPRTANNDKEMTVVRGEFLEILDDSRKWWRARNRRGQVAYVPHTIVTRYQGTNDVFSNPLYTHNSNYSKNPTRADSPSDQFSIGNVTNHNAPSISTSADWVRNERIGTNHGVPPPPPPPPTTNDVLPSTPEWKKSFQRFKESSKTGRQSIHEELTNVFSFHGPKKILLDVRKTPNAFIDQNSSPAEVQKWLTAKSFSSDVCRSFQGVNGWSLFAISKVDLQRVCGDDEGKRLFSQLNLQKSVSGFQTIRTTELQTRLAKVRQKVEVGPAQSE</sequence>
<evidence type="ECO:0000313" key="9">
    <source>
        <dbReference type="EMBL" id="KAL3290353.1"/>
    </source>
</evidence>
<feature type="region of interest" description="Disordered" evidence="7">
    <location>
        <begin position="542"/>
        <end position="609"/>
    </location>
</feature>
<accession>A0ABD2PH74</accession>
<organism evidence="9 10">
    <name type="scientific">Cryptolaemus montrouzieri</name>
    <dbReference type="NCBI Taxonomy" id="559131"/>
    <lineage>
        <taxon>Eukaryota</taxon>
        <taxon>Metazoa</taxon>
        <taxon>Ecdysozoa</taxon>
        <taxon>Arthropoda</taxon>
        <taxon>Hexapoda</taxon>
        <taxon>Insecta</taxon>
        <taxon>Pterygota</taxon>
        <taxon>Neoptera</taxon>
        <taxon>Endopterygota</taxon>
        <taxon>Coleoptera</taxon>
        <taxon>Polyphaga</taxon>
        <taxon>Cucujiformia</taxon>
        <taxon>Coccinelloidea</taxon>
        <taxon>Coccinellidae</taxon>
        <taxon>Scymninae</taxon>
        <taxon>Scymnini</taxon>
        <taxon>Cryptolaemus</taxon>
    </lineage>
</organism>
<dbReference type="SMART" id="SM00326">
    <property type="entry name" value="SH3"/>
    <property type="match status" value="1"/>
</dbReference>
<name>A0ABD2PH74_9CUCU</name>
<dbReference type="InterPro" id="IPR001452">
    <property type="entry name" value="SH3_domain"/>
</dbReference>
<dbReference type="CDD" id="cd11764">
    <property type="entry name" value="SH3_Eps8"/>
    <property type="match status" value="1"/>
</dbReference>
<evidence type="ECO:0000256" key="1">
    <source>
        <dbReference type="ARBA" id="ARBA00004496"/>
    </source>
</evidence>
<dbReference type="FunFam" id="2.30.29.30:FF:000289">
    <property type="entry name" value="Epidermal growth factor receptor kinase substrate 8"/>
    <property type="match status" value="1"/>
</dbReference>
<dbReference type="CDD" id="cd01210">
    <property type="entry name" value="PTB_EPS8"/>
    <property type="match status" value="1"/>
</dbReference>
<dbReference type="InterPro" id="IPR041418">
    <property type="entry name" value="SAM_3"/>
</dbReference>
<dbReference type="SMART" id="SM00462">
    <property type="entry name" value="PTB"/>
    <property type="match status" value="1"/>
</dbReference>
<dbReference type="Gene3D" id="1.10.150.50">
    <property type="entry name" value="Transcription Factor, Ets-1"/>
    <property type="match status" value="1"/>
</dbReference>
<dbReference type="InterPro" id="IPR013761">
    <property type="entry name" value="SAM/pointed_sf"/>
</dbReference>
<dbReference type="InterPro" id="IPR036028">
    <property type="entry name" value="SH3-like_dom_sf"/>
</dbReference>
<dbReference type="SUPFAM" id="SSF50729">
    <property type="entry name" value="PH domain-like"/>
    <property type="match status" value="1"/>
</dbReference>
<gene>
    <name evidence="9" type="ORF">HHI36_023695</name>
</gene>
<dbReference type="PANTHER" id="PTHR12287:SF23">
    <property type="entry name" value="AROUSER, ISOFORM A-RELATED"/>
    <property type="match status" value="1"/>
</dbReference>
<protein>
    <recommendedName>
        <fullName evidence="8">SH3 domain-containing protein</fullName>
    </recommendedName>
</protein>
<dbReference type="InterPro" id="IPR035462">
    <property type="entry name" value="Eps8_SH3"/>
</dbReference>
<evidence type="ECO:0000256" key="3">
    <source>
        <dbReference type="ARBA" id="ARBA00022443"/>
    </source>
</evidence>
<dbReference type="Pfam" id="PF22975">
    <property type="entry name" value="EPS8_2nd"/>
    <property type="match status" value="1"/>
</dbReference>
<dbReference type="EMBL" id="JABFTP020000186">
    <property type="protein sequence ID" value="KAL3290353.1"/>
    <property type="molecule type" value="Genomic_DNA"/>
</dbReference>
<keyword evidence="10" id="KW-1185">Reference proteome</keyword>
<feature type="region of interest" description="Disordered" evidence="7">
    <location>
        <begin position="235"/>
        <end position="258"/>
    </location>
</feature>
<keyword evidence="3 6" id="KW-0728">SH3 domain</keyword>
<dbReference type="InterPro" id="IPR039801">
    <property type="entry name" value="EPS8-like"/>
</dbReference>
<dbReference type="Pfam" id="PF08416">
    <property type="entry name" value="PTB"/>
    <property type="match status" value="1"/>
</dbReference>
<dbReference type="AlphaFoldDB" id="A0ABD2PH74"/>
<feature type="compositionally biased region" description="Basic and acidic residues" evidence="7">
    <location>
        <begin position="14"/>
        <end position="26"/>
    </location>
</feature>
<dbReference type="InterPro" id="IPR033928">
    <property type="entry name" value="EPS8_PTB"/>
</dbReference>
<dbReference type="GO" id="GO:0005737">
    <property type="term" value="C:cytoplasm"/>
    <property type="evidence" value="ECO:0007669"/>
    <property type="project" value="UniProtKB-SubCell"/>
</dbReference>
<feature type="domain" description="SH3" evidence="8">
    <location>
        <begin position="472"/>
        <end position="531"/>
    </location>
</feature>
<dbReference type="PANTHER" id="PTHR12287">
    <property type="entry name" value="EPIDERMAL GROWTH FACTOR RECEPTOR KINASE SUBSTRATE EPS8-RELATED PROTEIN"/>
    <property type="match status" value="1"/>
</dbReference>
<feature type="compositionally biased region" description="Polar residues" evidence="7">
    <location>
        <begin position="542"/>
        <end position="578"/>
    </location>
</feature>
<dbReference type="InterPro" id="IPR006020">
    <property type="entry name" value="PTB/PI_dom"/>
</dbReference>
<dbReference type="InterPro" id="IPR011993">
    <property type="entry name" value="PH-like_dom_sf"/>
</dbReference>
<evidence type="ECO:0000256" key="2">
    <source>
        <dbReference type="ARBA" id="ARBA00006197"/>
    </source>
</evidence>
<dbReference type="Pfam" id="PF18016">
    <property type="entry name" value="SAM_3"/>
    <property type="match status" value="1"/>
</dbReference>
<proteinExistence type="inferred from homology"/>
<dbReference type="Gene3D" id="2.30.29.30">
    <property type="entry name" value="Pleckstrin-homology domain (PH domain)/Phosphotyrosine-binding domain (PTB)"/>
    <property type="match status" value="1"/>
</dbReference>
<evidence type="ECO:0000256" key="7">
    <source>
        <dbReference type="SAM" id="MobiDB-lite"/>
    </source>
</evidence>
<comment type="similarity">
    <text evidence="2">Belongs to the EPS8 family.</text>
</comment>
<dbReference type="SUPFAM" id="SSF50044">
    <property type="entry name" value="SH3-domain"/>
    <property type="match status" value="1"/>
</dbReference>
<dbReference type="Proteomes" id="UP001516400">
    <property type="component" value="Unassembled WGS sequence"/>
</dbReference>
<dbReference type="InterPro" id="IPR055093">
    <property type="entry name" value="EPS8_2nd"/>
</dbReference>
<reference evidence="9 10" key="1">
    <citation type="journal article" date="2021" name="BMC Biol.">
        <title>Horizontally acquired antibacterial genes associated with adaptive radiation of ladybird beetles.</title>
        <authorList>
            <person name="Li H.S."/>
            <person name="Tang X.F."/>
            <person name="Huang Y.H."/>
            <person name="Xu Z.Y."/>
            <person name="Chen M.L."/>
            <person name="Du X.Y."/>
            <person name="Qiu B.Y."/>
            <person name="Chen P.T."/>
            <person name="Zhang W."/>
            <person name="Slipinski A."/>
            <person name="Escalona H.E."/>
            <person name="Waterhouse R.M."/>
            <person name="Zwick A."/>
            <person name="Pang H."/>
        </authorList>
    </citation>
    <scope>NUCLEOTIDE SEQUENCE [LARGE SCALE GENOMIC DNA]</scope>
    <source>
        <strain evidence="9">SYSU2018</strain>
    </source>
</reference>
<dbReference type="SUPFAM" id="SSF47769">
    <property type="entry name" value="SAM/Pointed domain"/>
    <property type="match status" value="1"/>
</dbReference>
<dbReference type="Gene3D" id="2.30.30.40">
    <property type="entry name" value="SH3 Domains"/>
    <property type="match status" value="1"/>
</dbReference>
<dbReference type="PROSITE" id="PS50002">
    <property type="entry name" value="SH3"/>
    <property type="match status" value="1"/>
</dbReference>
<feature type="region of interest" description="Disordered" evidence="7">
    <location>
        <begin position="1"/>
        <end position="26"/>
    </location>
</feature>
<evidence type="ECO:0000256" key="6">
    <source>
        <dbReference type="PROSITE-ProRule" id="PRU00192"/>
    </source>
</evidence>
<evidence type="ECO:0000313" key="10">
    <source>
        <dbReference type="Proteomes" id="UP001516400"/>
    </source>
</evidence>
<comment type="caution">
    <text evidence="9">The sequence shown here is derived from an EMBL/GenBank/DDBJ whole genome shotgun (WGS) entry which is preliminary data.</text>
</comment>
<dbReference type="InterPro" id="IPR013625">
    <property type="entry name" value="PTB"/>
</dbReference>
<evidence type="ECO:0000256" key="5">
    <source>
        <dbReference type="ARBA" id="ARBA00022553"/>
    </source>
</evidence>
<evidence type="ECO:0000256" key="4">
    <source>
        <dbReference type="ARBA" id="ARBA00022490"/>
    </source>
</evidence>
<dbReference type="Pfam" id="PF00018">
    <property type="entry name" value="SH3_1"/>
    <property type="match status" value="1"/>
</dbReference>
<keyword evidence="4" id="KW-0963">Cytoplasm</keyword>
<feature type="compositionally biased region" description="Pro residues" evidence="7">
    <location>
        <begin position="592"/>
        <end position="601"/>
    </location>
</feature>
<comment type="subcellular location">
    <subcellularLocation>
        <location evidence="1">Cytoplasm</location>
    </subcellularLocation>
</comment>